<feature type="compositionally biased region" description="Polar residues" evidence="1">
    <location>
        <begin position="94"/>
        <end position="107"/>
    </location>
</feature>
<evidence type="ECO:0000313" key="2">
    <source>
        <dbReference type="EMBL" id="CAI5757687.1"/>
    </source>
</evidence>
<accession>A0A9W4X9U0</accession>
<protein>
    <submittedName>
        <fullName evidence="2">Uncharacterized protein</fullName>
    </submittedName>
</protein>
<dbReference type="EMBL" id="CANTUO010000002">
    <property type="protein sequence ID" value="CAI5757687.1"/>
    <property type="molecule type" value="Genomic_DNA"/>
</dbReference>
<organism evidence="2 3">
    <name type="scientific">Candida verbasci</name>
    <dbReference type="NCBI Taxonomy" id="1227364"/>
    <lineage>
        <taxon>Eukaryota</taxon>
        <taxon>Fungi</taxon>
        <taxon>Dikarya</taxon>
        <taxon>Ascomycota</taxon>
        <taxon>Saccharomycotina</taxon>
        <taxon>Pichiomycetes</taxon>
        <taxon>Debaryomycetaceae</taxon>
        <taxon>Candida/Lodderomyces clade</taxon>
        <taxon>Candida</taxon>
    </lineage>
</organism>
<feature type="compositionally biased region" description="Acidic residues" evidence="1">
    <location>
        <begin position="110"/>
        <end position="136"/>
    </location>
</feature>
<dbReference type="OrthoDB" id="205794at2759"/>
<proteinExistence type="predicted"/>
<reference evidence="2" key="1">
    <citation type="submission" date="2022-12" db="EMBL/GenBank/DDBJ databases">
        <authorList>
            <person name="Brejova B."/>
        </authorList>
    </citation>
    <scope>NUCLEOTIDE SEQUENCE</scope>
</reference>
<evidence type="ECO:0000256" key="1">
    <source>
        <dbReference type="SAM" id="MobiDB-lite"/>
    </source>
</evidence>
<feature type="region of interest" description="Disordered" evidence="1">
    <location>
        <begin position="88"/>
        <end position="145"/>
    </location>
</feature>
<dbReference type="AlphaFoldDB" id="A0A9W4X9U0"/>
<gene>
    <name evidence="2" type="ORF">CANVERA_P2200</name>
</gene>
<keyword evidence="3" id="KW-1185">Reference proteome</keyword>
<dbReference type="Proteomes" id="UP001152885">
    <property type="component" value="Unassembled WGS sequence"/>
</dbReference>
<name>A0A9W4X9U0_9ASCO</name>
<evidence type="ECO:0000313" key="3">
    <source>
        <dbReference type="Proteomes" id="UP001152885"/>
    </source>
</evidence>
<sequence length="265" mass="31216">MVTINYEPVEHLPYIDNNISPEERANVEQLIRLELANQFNTNMTNFTNHRQNNTIETDSNIENDIIIPNNLENLTNLPLHPHIQQLFPNDRQQHPQPSSSLNVSLQHYQEEEEEEEEKEENENENESDDNMEEDEIVPPKPMNSIDLERYTNFENNDDAEESINYKNLYTTLGYSTLQQKHLELLLSNKSDLNNLQIDNLVNLDNVKKDIQININKKRTMIDDIELQRKKRQLNDFKTYQDYYDGKWKNGINSAIMASIEIAKNK</sequence>
<comment type="caution">
    <text evidence="2">The sequence shown here is derived from an EMBL/GenBank/DDBJ whole genome shotgun (WGS) entry which is preliminary data.</text>
</comment>